<evidence type="ECO:0000313" key="2">
    <source>
        <dbReference type="Proteomes" id="UP001303473"/>
    </source>
</evidence>
<sequence length="585" mass="65137">MEARPSAGEEPQEVNDENQYDKYYEDLKSLRNPFSAIFPVSEDSVEFAVFREDFADMVRVLNRFMPIQWSCITCVGMVHGLGAADFKIRTTVRSRSAVCKGTRMKMRPRTDMWGGDDPLVSGSSCEVWGAEGTGTIGGFIRIEDDPDKDAVYAVTNHHVISNNHSPIPWQGFKSLEQTLQIPEQISKSLAILGLKSTGRDGIFNILDIVETAESDHHTTTNPKEEYLSKLASQYFGILKRRSPEDPDCSDAARDKFTASLREMLPAYKGTEDSFNDLLAELRLTDCRKLMLKDMASSAPKPHGYVLGLFIQSIPKEITRFLNRGHQQRKYQPLRHLIHYRRIQRIGSRLSNTERLVVQRPSSKEHDRGPERIIGMVWASSGLIAKPIPETTWCGSGKTREDWALIKLFRGRAGPSFTSRCTTNPLRPTSPAHPNQQGDHFRGVVPWNCSRVLGVQKRGATTNVTAGKTNGADALVCEGGYQDGFIATRESVIVADLRCPAFSSPGDSGSWCMDEAGQLLGMLWGGLGRITFFTPADQLFCWIEQEFILAMEKHAGVLNGDPLPGRRIKICQPIAEDDTPDGCPTP</sequence>
<dbReference type="AlphaFoldDB" id="A0AAN6N347"/>
<dbReference type="Pfam" id="PF08192">
    <property type="entry name" value="Peptidase_S64"/>
    <property type="match status" value="1"/>
</dbReference>
<organism evidence="1 2">
    <name type="scientific">Diplogelasinospora grovesii</name>
    <dbReference type="NCBI Taxonomy" id="303347"/>
    <lineage>
        <taxon>Eukaryota</taxon>
        <taxon>Fungi</taxon>
        <taxon>Dikarya</taxon>
        <taxon>Ascomycota</taxon>
        <taxon>Pezizomycotina</taxon>
        <taxon>Sordariomycetes</taxon>
        <taxon>Sordariomycetidae</taxon>
        <taxon>Sordariales</taxon>
        <taxon>Diplogelasinosporaceae</taxon>
        <taxon>Diplogelasinospora</taxon>
    </lineage>
</organism>
<keyword evidence="2" id="KW-1185">Reference proteome</keyword>
<dbReference type="InterPro" id="IPR009003">
    <property type="entry name" value="Peptidase_S1_PA"/>
</dbReference>
<gene>
    <name evidence="1" type="ORF">QBC46DRAFT_411574</name>
</gene>
<dbReference type="InterPro" id="IPR012985">
    <property type="entry name" value="Peptidase_S64_Ssy5"/>
</dbReference>
<dbReference type="EMBL" id="MU853867">
    <property type="protein sequence ID" value="KAK3936953.1"/>
    <property type="molecule type" value="Genomic_DNA"/>
</dbReference>
<evidence type="ECO:0000313" key="1">
    <source>
        <dbReference type="EMBL" id="KAK3936953.1"/>
    </source>
</evidence>
<reference evidence="2" key="1">
    <citation type="journal article" date="2023" name="Mol. Phylogenet. Evol.">
        <title>Genome-scale phylogeny and comparative genomics of the fungal order Sordariales.</title>
        <authorList>
            <person name="Hensen N."/>
            <person name="Bonometti L."/>
            <person name="Westerberg I."/>
            <person name="Brannstrom I.O."/>
            <person name="Guillou S."/>
            <person name="Cros-Aarteil S."/>
            <person name="Calhoun S."/>
            <person name="Haridas S."/>
            <person name="Kuo A."/>
            <person name="Mondo S."/>
            <person name="Pangilinan J."/>
            <person name="Riley R."/>
            <person name="LaButti K."/>
            <person name="Andreopoulos B."/>
            <person name="Lipzen A."/>
            <person name="Chen C."/>
            <person name="Yan M."/>
            <person name="Daum C."/>
            <person name="Ng V."/>
            <person name="Clum A."/>
            <person name="Steindorff A."/>
            <person name="Ohm R.A."/>
            <person name="Martin F."/>
            <person name="Silar P."/>
            <person name="Natvig D.O."/>
            <person name="Lalanne C."/>
            <person name="Gautier V."/>
            <person name="Ament-Velasquez S.L."/>
            <person name="Kruys A."/>
            <person name="Hutchinson M.I."/>
            <person name="Powell A.J."/>
            <person name="Barry K."/>
            <person name="Miller A.N."/>
            <person name="Grigoriev I.V."/>
            <person name="Debuchy R."/>
            <person name="Gladieux P."/>
            <person name="Hiltunen Thoren M."/>
            <person name="Johannesson H."/>
        </authorList>
    </citation>
    <scope>NUCLEOTIDE SEQUENCE [LARGE SCALE GENOMIC DNA]</scope>
    <source>
        <strain evidence="2">CBS 340.73</strain>
    </source>
</reference>
<dbReference type="SUPFAM" id="SSF50494">
    <property type="entry name" value="Trypsin-like serine proteases"/>
    <property type="match status" value="1"/>
</dbReference>
<name>A0AAN6N347_9PEZI</name>
<comment type="caution">
    <text evidence="1">The sequence shown here is derived from an EMBL/GenBank/DDBJ whole genome shotgun (WGS) entry which is preliminary data.</text>
</comment>
<proteinExistence type="predicted"/>
<accession>A0AAN6N347</accession>
<protein>
    <submittedName>
        <fullName evidence="1">Uncharacterized protein</fullName>
    </submittedName>
</protein>
<dbReference type="Proteomes" id="UP001303473">
    <property type="component" value="Unassembled WGS sequence"/>
</dbReference>